<dbReference type="AlphaFoldDB" id="A0A3N6NVX9"/>
<dbReference type="EMBL" id="RCBY01000173">
    <property type="protein sequence ID" value="RQH30780.1"/>
    <property type="molecule type" value="Genomic_DNA"/>
</dbReference>
<evidence type="ECO:0000313" key="2">
    <source>
        <dbReference type="Proteomes" id="UP000269154"/>
    </source>
</evidence>
<protein>
    <recommendedName>
        <fullName evidence="3">7-cyano-7-deazaguanine synthase</fullName>
    </recommendedName>
</protein>
<evidence type="ECO:0008006" key="3">
    <source>
        <dbReference type="Google" id="ProtNLM"/>
    </source>
</evidence>
<reference evidence="1 2" key="1">
    <citation type="journal article" date="2018" name="ACS Chem. Biol.">
        <title>Ketoreductase domain dysfunction expands chemodiversity: malyngamide biosynthesis in the cyanobacterium Okeania hirsuta.</title>
        <authorList>
            <person name="Moss N.A."/>
            <person name="Leao T."/>
            <person name="Rankin M."/>
            <person name="McCullough T.M."/>
            <person name="Qu P."/>
            <person name="Korobeynikov A."/>
            <person name="Smith J.L."/>
            <person name="Gerwick L."/>
            <person name="Gerwick W.H."/>
        </authorList>
    </citation>
    <scope>NUCLEOTIDE SEQUENCE [LARGE SCALE GENOMIC DNA]</scope>
    <source>
        <strain evidence="1 2">PAB10Feb10-1</strain>
    </source>
</reference>
<gene>
    <name evidence="1" type="ORF">D5R40_23605</name>
</gene>
<comment type="caution">
    <text evidence="1">The sequence shown here is derived from an EMBL/GenBank/DDBJ whole genome shotgun (WGS) entry which is preliminary data.</text>
</comment>
<dbReference type="RefSeq" id="WP_124146007.1">
    <property type="nucleotide sequence ID" value="NZ_CAWOKI010000133.1"/>
</dbReference>
<keyword evidence="2" id="KW-1185">Reference proteome</keyword>
<name>A0A3N6NVX9_9CYAN</name>
<accession>A0A3N6NVX9</accession>
<evidence type="ECO:0000313" key="1">
    <source>
        <dbReference type="EMBL" id="RQH30780.1"/>
    </source>
</evidence>
<organism evidence="1 2">
    <name type="scientific">Okeania hirsuta</name>
    <dbReference type="NCBI Taxonomy" id="1458930"/>
    <lineage>
        <taxon>Bacteria</taxon>
        <taxon>Bacillati</taxon>
        <taxon>Cyanobacteriota</taxon>
        <taxon>Cyanophyceae</taxon>
        <taxon>Oscillatoriophycideae</taxon>
        <taxon>Oscillatoriales</taxon>
        <taxon>Microcoleaceae</taxon>
        <taxon>Okeania</taxon>
    </lineage>
</organism>
<dbReference type="Proteomes" id="UP000269154">
    <property type="component" value="Unassembled WGS sequence"/>
</dbReference>
<sequence>MSKTHLWQEEIVEANGLMTISVTIENPQQNRQQLWYRIPKNYRSILISSCDPFVIAIIFLAMNQGTDLMVHGEVSPSLLRNLEEFQIIWSAWKPEQYNIIQINAETEKEQETILATEKAISAFSGGVDSCFTAFRHSRGNCGRQKRNLKAGLMVHGFDIPVEQEEIFSRAAQKSQIMLSSLGMELIPIATNFRKVIKLNWEDVFGTAIASCLNLVKKGYNTGLIPASYAYRDITLPYGSNPLTDPLLSSKSFTIIYDGGKFGRLEKIKEIYNWDEALVNLRVCWQGEQKDRNCGRCEKCIRNILNFRALGYELPPCFPKDVTNKQIANLKLRGGSLDSMEHILKLIKINQISGFWIKVLQATVLKNRILINLEKMIPDSGKEKLRQLKFLLNNNLKHKR</sequence>
<dbReference type="OrthoDB" id="396512at2"/>
<proteinExistence type="predicted"/>